<keyword evidence="7" id="KW-1185">Reference proteome</keyword>
<dbReference type="RefSeq" id="WP_289511665.1">
    <property type="nucleotide sequence ID" value="NZ_JAUDEA010000012.1"/>
</dbReference>
<evidence type="ECO:0000256" key="1">
    <source>
        <dbReference type="ARBA" id="ARBA00022814"/>
    </source>
</evidence>
<dbReference type="InterPro" id="IPR014722">
    <property type="entry name" value="Rib_uL2_dom2"/>
</dbReference>
<dbReference type="Gene3D" id="3.30.70.940">
    <property type="entry name" value="NusG, N-terminal domain"/>
    <property type="match status" value="1"/>
</dbReference>
<reference evidence="6" key="2">
    <citation type="submission" date="2023-06" db="EMBL/GenBank/DDBJ databases">
        <authorList>
            <person name="Zeman M."/>
            <person name="Kubasova T."/>
            <person name="Jahodarova E."/>
            <person name="Nykrynova M."/>
            <person name="Rychlik I."/>
        </authorList>
    </citation>
    <scope>NUCLEOTIDE SEQUENCE</scope>
    <source>
        <strain evidence="6">153_Feed</strain>
    </source>
</reference>
<evidence type="ECO:0000256" key="2">
    <source>
        <dbReference type="ARBA" id="ARBA00023015"/>
    </source>
</evidence>
<proteinExistence type="predicted"/>
<keyword evidence="2" id="KW-0805">Transcription regulation</keyword>
<dbReference type="Proteomes" id="UP001529256">
    <property type="component" value="Unassembled WGS sequence"/>
</dbReference>
<organism evidence="6 7">
    <name type="scientific">Thermophilibacter provencensis</name>
    <dbReference type="NCBI Taxonomy" id="1852386"/>
    <lineage>
        <taxon>Bacteria</taxon>
        <taxon>Bacillati</taxon>
        <taxon>Actinomycetota</taxon>
        <taxon>Coriobacteriia</taxon>
        <taxon>Coriobacteriales</taxon>
        <taxon>Atopobiaceae</taxon>
        <taxon>Thermophilibacter</taxon>
    </lineage>
</organism>
<evidence type="ECO:0000256" key="3">
    <source>
        <dbReference type="ARBA" id="ARBA00023163"/>
    </source>
</evidence>
<dbReference type="Pfam" id="PF00467">
    <property type="entry name" value="KOW"/>
    <property type="match status" value="1"/>
</dbReference>
<feature type="domain" description="KOW" evidence="5">
    <location>
        <begin position="119"/>
        <end position="146"/>
    </location>
</feature>
<dbReference type="EMBL" id="JAUDEA010000012">
    <property type="protein sequence ID" value="MDM8271588.1"/>
    <property type="molecule type" value="Genomic_DNA"/>
</dbReference>
<accession>A0ABT7V4R1</accession>
<protein>
    <submittedName>
        <fullName evidence="6">Antiterminator LoaP</fullName>
    </submittedName>
</protein>
<dbReference type="Pfam" id="PF02357">
    <property type="entry name" value="NusG"/>
    <property type="match status" value="1"/>
</dbReference>
<sequence length="176" mass="19620">MAKSSLYVIQVTGGREEHARQLVLRVLPGVAEDCYTPAYEAMKKIHGEWKLCRGVLFPGYIFVQTSDPAALAHRLASVPAFTRLLGNSDDSFIPLTDDEVAWLNAFTNVETHVVEMSEGVIEGDRVLVTKGPLRGHEAQIARVDRHKRTAELEVHMFGRTKRVKVGLEIVRKRASA</sequence>
<keyword evidence="3" id="KW-0804">Transcription</keyword>
<dbReference type="NCBIfam" id="NF033641">
    <property type="entry name" value="antiterm_LoaP"/>
    <property type="match status" value="1"/>
</dbReference>
<gene>
    <name evidence="6" type="primary">loaP</name>
    <name evidence="6" type="ORF">QUW25_07890</name>
</gene>
<name>A0ABT7V4R1_9ACTN</name>
<dbReference type="CDD" id="cd06091">
    <property type="entry name" value="KOW_NusG"/>
    <property type="match status" value="1"/>
</dbReference>
<dbReference type="InterPro" id="IPR036735">
    <property type="entry name" value="NGN_dom_sf"/>
</dbReference>
<evidence type="ECO:0000259" key="4">
    <source>
        <dbReference type="SMART" id="SM00738"/>
    </source>
</evidence>
<evidence type="ECO:0000313" key="7">
    <source>
        <dbReference type="Proteomes" id="UP001529256"/>
    </source>
</evidence>
<comment type="caution">
    <text evidence="6">The sequence shown here is derived from an EMBL/GenBank/DDBJ whole genome shotgun (WGS) entry which is preliminary data.</text>
</comment>
<dbReference type="CDD" id="cd09889">
    <property type="entry name" value="NGN_Bact_2"/>
    <property type="match status" value="1"/>
</dbReference>
<evidence type="ECO:0000313" key="6">
    <source>
        <dbReference type="EMBL" id="MDM8271588.1"/>
    </source>
</evidence>
<feature type="domain" description="NusG-like N-terminal" evidence="4">
    <location>
        <begin position="3"/>
        <end position="107"/>
    </location>
</feature>
<dbReference type="InterPro" id="IPR047663">
    <property type="entry name" value="Transcription_antiterm_LoaP"/>
</dbReference>
<dbReference type="SUPFAM" id="SSF82679">
    <property type="entry name" value="N-utilization substance G protein NusG, N-terminal domain"/>
    <property type="match status" value="1"/>
</dbReference>
<dbReference type="InterPro" id="IPR006645">
    <property type="entry name" value="NGN-like_dom"/>
</dbReference>
<dbReference type="InterPro" id="IPR008991">
    <property type="entry name" value="Translation_prot_SH3-like_sf"/>
</dbReference>
<dbReference type="InterPro" id="IPR043425">
    <property type="entry name" value="NusG-like"/>
</dbReference>
<dbReference type="SMART" id="SM00738">
    <property type="entry name" value="NGN"/>
    <property type="match status" value="1"/>
</dbReference>
<dbReference type="Gene3D" id="2.30.30.30">
    <property type="match status" value="1"/>
</dbReference>
<evidence type="ECO:0000259" key="5">
    <source>
        <dbReference type="SMART" id="SM00739"/>
    </source>
</evidence>
<dbReference type="SUPFAM" id="SSF50104">
    <property type="entry name" value="Translation proteins SH3-like domain"/>
    <property type="match status" value="1"/>
</dbReference>
<keyword evidence="1" id="KW-0889">Transcription antitermination</keyword>
<dbReference type="SMART" id="SM00739">
    <property type="entry name" value="KOW"/>
    <property type="match status" value="1"/>
</dbReference>
<dbReference type="InterPro" id="IPR005824">
    <property type="entry name" value="KOW"/>
</dbReference>
<reference evidence="6" key="1">
    <citation type="submission" date="2023-06" db="EMBL/GenBank/DDBJ databases">
        <title>Identification and characterization of horizontal gene transfer across gut microbiota members of farm animals based on homology search.</title>
        <authorList>
            <person name="Schwarzerova J."/>
            <person name="Nykrynova M."/>
            <person name="Jureckova K."/>
            <person name="Cejkova D."/>
            <person name="Rychlik I."/>
        </authorList>
    </citation>
    <scope>NUCLEOTIDE SEQUENCE</scope>
    <source>
        <strain evidence="6">153_Feed</strain>
    </source>
</reference>
<dbReference type="PANTHER" id="PTHR30265">
    <property type="entry name" value="RHO-INTERACTING TRANSCRIPTION TERMINATION FACTOR NUSG"/>
    <property type="match status" value="1"/>
</dbReference>
<dbReference type="PANTHER" id="PTHR30265:SF4">
    <property type="entry name" value="KOW MOTIF FAMILY PROTEIN, EXPRESSED"/>
    <property type="match status" value="1"/>
</dbReference>